<gene>
    <name evidence="1" type="ORF">AVEN_146809_1</name>
</gene>
<evidence type="ECO:0000313" key="2">
    <source>
        <dbReference type="Proteomes" id="UP000499080"/>
    </source>
</evidence>
<protein>
    <submittedName>
        <fullName evidence="1">Uncharacterized protein</fullName>
    </submittedName>
</protein>
<dbReference type="Proteomes" id="UP000499080">
    <property type="component" value="Unassembled WGS sequence"/>
</dbReference>
<dbReference type="EMBL" id="BGPR01025911">
    <property type="protein sequence ID" value="GBN95196.1"/>
    <property type="molecule type" value="Genomic_DNA"/>
</dbReference>
<dbReference type="AlphaFoldDB" id="A0A4Y2T6S5"/>
<proteinExistence type="predicted"/>
<organism evidence="1 2">
    <name type="scientific">Araneus ventricosus</name>
    <name type="common">Orbweaver spider</name>
    <name type="synonym">Epeira ventricosa</name>
    <dbReference type="NCBI Taxonomy" id="182803"/>
    <lineage>
        <taxon>Eukaryota</taxon>
        <taxon>Metazoa</taxon>
        <taxon>Ecdysozoa</taxon>
        <taxon>Arthropoda</taxon>
        <taxon>Chelicerata</taxon>
        <taxon>Arachnida</taxon>
        <taxon>Araneae</taxon>
        <taxon>Araneomorphae</taxon>
        <taxon>Entelegynae</taxon>
        <taxon>Araneoidea</taxon>
        <taxon>Araneidae</taxon>
        <taxon>Araneus</taxon>
    </lineage>
</organism>
<evidence type="ECO:0000313" key="1">
    <source>
        <dbReference type="EMBL" id="GBN95196.1"/>
    </source>
</evidence>
<keyword evidence="2" id="KW-1185">Reference proteome</keyword>
<sequence>MTSTEDFTAQAQRVHEAGLELLESASRSNKISIVNQNSFRKIFMSFVEVINKQQKLLNIVTGHTLEQKELIQTKLEKLAVPLTPFAEIVKEVGWLVGV</sequence>
<accession>A0A4Y2T6S5</accession>
<reference evidence="1 2" key="1">
    <citation type="journal article" date="2019" name="Sci. Rep.">
        <title>Orb-weaving spider Araneus ventricosus genome elucidates the spidroin gene catalogue.</title>
        <authorList>
            <person name="Kono N."/>
            <person name="Nakamura H."/>
            <person name="Ohtoshi R."/>
            <person name="Moran D.A.P."/>
            <person name="Shinohara A."/>
            <person name="Yoshida Y."/>
            <person name="Fujiwara M."/>
            <person name="Mori M."/>
            <person name="Tomita M."/>
            <person name="Arakawa K."/>
        </authorList>
    </citation>
    <scope>NUCLEOTIDE SEQUENCE [LARGE SCALE GENOMIC DNA]</scope>
</reference>
<name>A0A4Y2T6S5_ARAVE</name>
<comment type="caution">
    <text evidence="1">The sequence shown here is derived from an EMBL/GenBank/DDBJ whole genome shotgun (WGS) entry which is preliminary data.</text>
</comment>